<feature type="transmembrane region" description="Helical" evidence="6">
    <location>
        <begin position="79"/>
        <end position="100"/>
    </location>
</feature>
<reference evidence="8" key="1">
    <citation type="journal article" date="2016" name="Nature">
        <title>The genome of the seagrass Zostera marina reveals angiosperm adaptation to the sea.</title>
        <authorList>
            <person name="Olsen J.L."/>
            <person name="Rouze P."/>
            <person name="Verhelst B."/>
            <person name="Lin Y.-C."/>
            <person name="Bayer T."/>
            <person name="Collen J."/>
            <person name="Dattolo E."/>
            <person name="De Paoli E."/>
            <person name="Dittami S."/>
            <person name="Maumus F."/>
            <person name="Michel G."/>
            <person name="Kersting A."/>
            <person name="Lauritano C."/>
            <person name="Lohaus R."/>
            <person name="Toepel M."/>
            <person name="Tonon T."/>
            <person name="Vanneste K."/>
            <person name="Amirebrahimi M."/>
            <person name="Brakel J."/>
            <person name="Bostroem C."/>
            <person name="Chovatia M."/>
            <person name="Grimwood J."/>
            <person name="Jenkins J.W."/>
            <person name="Jueterbock A."/>
            <person name="Mraz A."/>
            <person name="Stam W.T."/>
            <person name="Tice H."/>
            <person name="Bornberg-Bauer E."/>
            <person name="Green P.J."/>
            <person name="Pearson G.A."/>
            <person name="Procaccini G."/>
            <person name="Duarte C.M."/>
            <person name="Schmutz J."/>
            <person name="Reusch T.B.H."/>
            <person name="Van de Peer Y."/>
        </authorList>
    </citation>
    <scope>NUCLEOTIDE SEQUENCE [LARGE SCALE GENOMIC DNA]</scope>
    <source>
        <strain evidence="8">cv. Finnish</strain>
    </source>
</reference>
<accession>A0A0K9PK81</accession>
<feature type="compositionally biased region" description="Basic and acidic residues" evidence="5">
    <location>
        <begin position="186"/>
        <end position="206"/>
    </location>
</feature>
<proteinExistence type="predicted"/>
<dbReference type="PANTHER" id="PTHR11040">
    <property type="entry name" value="ZINC/IRON TRANSPORTER"/>
    <property type="match status" value="1"/>
</dbReference>
<evidence type="ECO:0000256" key="5">
    <source>
        <dbReference type="SAM" id="MobiDB-lite"/>
    </source>
</evidence>
<dbReference type="EMBL" id="LFYR01000829">
    <property type="protein sequence ID" value="KMZ68625.1"/>
    <property type="molecule type" value="Genomic_DNA"/>
</dbReference>
<organism evidence="7 8">
    <name type="scientific">Zostera marina</name>
    <name type="common">Eelgrass</name>
    <dbReference type="NCBI Taxonomy" id="29655"/>
    <lineage>
        <taxon>Eukaryota</taxon>
        <taxon>Viridiplantae</taxon>
        <taxon>Streptophyta</taxon>
        <taxon>Embryophyta</taxon>
        <taxon>Tracheophyta</taxon>
        <taxon>Spermatophyta</taxon>
        <taxon>Magnoliopsida</taxon>
        <taxon>Liliopsida</taxon>
        <taxon>Zosteraceae</taxon>
        <taxon>Zostera</taxon>
    </lineage>
</organism>
<comment type="subcellular location">
    <subcellularLocation>
        <location evidence="1">Membrane</location>
        <topology evidence="1">Multi-pass membrane protein</topology>
    </subcellularLocation>
</comment>
<dbReference type="InterPro" id="IPR003689">
    <property type="entry name" value="ZIP"/>
</dbReference>
<comment type="caution">
    <text evidence="7">The sequence shown here is derived from an EMBL/GenBank/DDBJ whole genome shotgun (WGS) entry which is preliminary data.</text>
</comment>
<dbReference type="Pfam" id="PF02535">
    <property type="entry name" value="Zip"/>
    <property type="match status" value="1"/>
</dbReference>
<evidence type="ECO:0000256" key="1">
    <source>
        <dbReference type="ARBA" id="ARBA00004141"/>
    </source>
</evidence>
<dbReference type="GO" id="GO:0005385">
    <property type="term" value="F:zinc ion transmembrane transporter activity"/>
    <property type="evidence" value="ECO:0000318"/>
    <property type="project" value="GO_Central"/>
</dbReference>
<evidence type="ECO:0000256" key="2">
    <source>
        <dbReference type="ARBA" id="ARBA00022692"/>
    </source>
</evidence>
<evidence type="ECO:0000256" key="3">
    <source>
        <dbReference type="ARBA" id="ARBA00022989"/>
    </source>
</evidence>
<evidence type="ECO:0000256" key="6">
    <source>
        <dbReference type="SAM" id="Phobius"/>
    </source>
</evidence>
<keyword evidence="3 6" id="KW-1133">Transmembrane helix</keyword>
<keyword evidence="8" id="KW-1185">Reference proteome</keyword>
<protein>
    <submittedName>
        <fullName evidence="7">Uncharacterized protein</fullName>
    </submittedName>
</protein>
<evidence type="ECO:0000313" key="8">
    <source>
        <dbReference type="Proteomes" id="UP000036987"/>
    </source>
</evidence>
<dbReference type="AlphaFoldDB" id="A0A0K9PK81"/>
<dbReference type="GO" id="GO:0071577">
    <property type="term" value="P:zinc ion transmembrane transport"/>
    <property type="evidence" value="ECO:0000318"/>
    <property type="project" value="GO_Central"/>
</dbReference>
<dbReference type="Proteomes" id="UP000036987">
    <property type="component" value="Unassembled WGS sequence"/>
</dbReference>
<evidence type="ECO:0000313" key="7">
    <source>
        <dbReference type="EMBL" id="KMZ68625.1"/>
    </source>
</evidence>
<feature type="compositionally biased region" description="Polar residues" evidence="5">
    <location>
        <begin position="208"/>
        <end position="218"/>
    </location>
</feature>
<keyword evidence="4 6" id="KW-0472">Membrane</keyword>
<gene>
    <name evidence="7" type="ORF">ZOSMA_235G00320</name>
</gene>
<name>A0A0K9PK81_ZOSMR</name>
<dbReference type="GO" id="GO:0005886">
    <property type="term" value="C:plasma membrane"/>
    <property type="evidence" value="ECO:0000318"/>
    <property type="project" value="GO_Central"/>
</dbReference>
<evidence type="ECO:0000256" key="4">
    <source>
        <dbReference type="ARBA" id="ARBA00023136"/>
    </source>
</evidence>
<dbReference type="PANTHER" id="PTHR11040:SF41">
    <property type="entry name" value="ZINC TRANSPORTER 7"/>
    <property type="match status" value="1"/>
</dbReference>
<feature type="region of interest" description="Disordered" evidence="5">
    <location>
        <begin position="152"/>
        <end position="218"/>
    </location>
</feature>
<dbReference type="STRING" id="29655.A0A0K9PK81"/>
<dbReference type="OrthoDB" id="448280at2759"/>
<feature type="transmembrane region" description="Helical" evidence="6">
    <location>
        <begin position="47"/>
        <end position="67"/>
    </location>
</feature>
<feature type="transmembrane region" description="Helical" evidence="6">
    <location>
        <begin position="120"/>
        <end position="145"/>
    </location>
</feature>
<sequence>MLLIVVELKFSITIQQLSLVDQGEVIDECKREEGTCYNKSKALDLKIIAIFSILVTSIIGVVLPLFSRYIPALRPDRKFFVLIKAFASGVILATGYMHLLPDSFDSLNSLCLPENPWRKFPFTAFIAMIAAVFTLMVDSYMLTFFNRKKGRCQQSSHVSPDGDEDEVSPIPHHHIHSHNLQHVPKPSKDEEKEIPRLSKDGGKEFPKFQTTNLTKEYR</sequence>
<keyword evidence="2 6" id="KW-0812">Transmembrane</keyword>